<evidence type="ECO:0000313" key="2">
    <source>
        <dbReference type="Proteomes" id="UP001596142"/>
    </source>
</evidence>
<dbReference type="InterPro" id="IPR036291">
    <property type="entry name" value="NAD(P)-bd_dom_sf"/>
</dbReference>
<evidence type="ECO:0008006" key="3">
    <source>
        <dbReference type="Google" id="ProtNLM"/>
    </source>
</evidence>
<keyword evidence="2" id="KW-1185">Reference proteome</keyword>
<gene>
    <name evidence="1" type="ORF">ACFPU1_08650</name>
</gene>
<sequence length="223" mass="25073">MLLVGYGKLGRAVAVSKNNDPVNVYNRTESKIKEEQEANLIYCGPENFHLFSSVLLCLPPQAYESFFTKYGSYFKEGTIIYHTATAMMQSEVQPLAQGLKVVPCKFAGHALQSIEDRSGGVFVIPRGYREERKGLEDWLSSSFKVIEGKEEDVLEANKASTEEAMRMIYSLQKRLEKSSLPDEAAKQIITQIPRGVIKSYLQGNHGHFAKKVLEELTSEGEER</sequence>
<dbReference type="Proteomes" id="UP001596142">
    <property type="component" value="Unassembled WGS sequence"/>
</dbReference>
<dbReference type="RefSeq" id="WP_054636381.1">
    <property type="nucleotide sequence ID" value="NZ_JBHSOZ010000003.1"/>
</dbReference>
<proteinExistence type="predicted"/>
<organism evidence="1 2">
    <name type="scientific">Thalassorhabdus alkalitolerans</name>
    <dbReference type="NCBI Taxonomy" id="2282697"/>
    <lineage>
        <taxon>Bacteria</taxon>
        <taxon>Bacillati</taxon>
        <taxon>Bacillota</taxon>
        <taxon>Bacilli</taxon>
        <taxon>Bacillales</taxon>
        <taxon>Bacillaceae</taxon>
        <taxon>Thalassorhabdus</taxon>
    </lineage>
</organism>
<protein>
    <recommendedName>
        <fullName evidence="3">Pyrroline-5-carboxylate reductase catalytic N-terminal domain-containing protein</fullName>
    </recommendedName>
</protein>
<reference evidence="2" key="1">
    <citation type="journal article" date="2019" name="Int. J. Syst. Evol. Microbiol.">
        <title>The Global Catalogue of Microorganisms (GCM) 10K type strain sequencing project: providing services to taxonomists for standard genome sequencing and annotation.</title>
        <authorList>
            <consortium name="The Broad Institute Genomics Platform"/>
            <consortium name="The Broad Institute Genome Sequencing Center for Infectious Disease"/>
            <person name="Wu L."/>
            <person name="Ma J."/>
        </authorList>
    </citation>
    <scope>NUCLEOTIDE SEQUENCE [LARGE SCALE GENOMIC DNA]</scope>
    <source>
        <strain evidence="2">CECT 7184</strain>
    </source>
</reference>
<dbReference type="EMBL" id="JBHSOZ010000003">
    <property type="protein sequence ID" value="MFC5712848.1"/>
    <property type="molecule type" value="Genomic_DNA"/>
</dbReference>
<comment type="caution">
    <text evidence="1">The sequence shown here is derived from an EMBL/GenBank/DDBJ whole genome shotgun (WGS) entry which is preliminary data.</text>
</comment>
<dbReference type="SUPFAM" id="SSF51735">
    <property type="entry name" value="NAD(P)-binding Rossmann-fold domains"/>
    <property type="match status" value="1"/>
</dbReference>
<accession>A0ABW0YK81</accession>
<dbReference type="Gene3D" id="3.40.50.720">
    <property type="entry name" value="NAD(P)-binding Rossmann-like Domain"/>
    <property type="match status" value="1"/>
</dbReference>
<name>A0ABW0YK81_9BACI</name>
<evidence type="ECO:0000313" key="1">
    <source>
        <dbReference type="EMBL" id="MFC5712848.1"/>
    </source>
</evidence>